<feature type="transmembrane region" description="Helical" evidence="6">
    <location>
        <begin position="49"/>
        <end position="66"/>
    </location>
</feature>
<feature type="transmembrane region" description="Helical" evidence="6">
    <location>
        <begin position="7"/>
        <end position="29"/>
    </location>
</feature>
<feature type="transmembrane region" description="Helical" evidence="6">
    <location>
        <begin position="359"/>
        <end position="378"/>
    </location>
</feature>
<keyword evidence="5 6" id="KW-0472">Membrane</keyword>
<dbReference type="InterPro" id="IPR050189">
    <property type="entry name" value="MFS_Efflux_Transporters"/>
</dbReference>
<sequence length="388" mass="40505">MHDMPLALWALPAGGFIIGISGTFIGLSIMENSIERGASLPAVIMEQSVYLLLPSLVSLLIAISTTRLARKTVLLGLSAIFSLGLAILALSRSADMLSISFMLYAAVYILYVGASSIVAAESACPGKHASALALVFSGPILGSVLAYPLFLWWMGINGGIAIVWIMAALGAASFMAIAKWVPPCRHGQPQGLSGNIRALGRLQVLLSFAMTALLSSGLAIASLSIGELLVKTTGFAPSSVLFVMLAFGAFQIIGNFYGGKLADKHLMPTLVASLSVLAITQALLALAIHSKTVVAIMYALSGAAAYAFAPSQQRRILAKAGAAPVLASTVNVAASCLGSVAGCWLLLPFFGRREGLSPAPLMAAGMTTIGLLVALYSWRLERRRPHSY</sequence>
<feature type="transmembrane region" description="Helical" evidence="6">
    <location>
        <begin position="97"/>
        <end position="119"/>
    </location>
</feature>
<dbReference type="GO" id="GO:0022857">
    <property type="term" value="F:transmembrane transporter activity"/>
    <property type="evidence" value="ECO:0007669"/>
    <property type="project" value="InterPro"/>
</dbReference>
<reference evidence="8" key="1">
    <citation type="submission" date="2017-05" db="EMBL/GenBank/DDBJ databases">
        <title>Complete and WGS of Bordetella genogroups.</title>
        <authorList>
            <person name="Spilker T."/>
            <person name="Lipuma J."/>
        </authorList>
    </citation>
    <scope>NUCLEOTIDE SEQUENCE [LARGE SCALE GENOMIC DNA]</scope>
    <source>
        <strain evidence="8">AU16122</strain>
    </source>
</reference>
<feature type="transmembrane region" description="Helical" evidence="6">
    <location>
        <begin position="321"/>
        <end position="347"/>
    </location>
</feature>
<organism evidence="7 8">
    <name type="scientific">Bordetella genomosp. 10</name>
    <dbReference type="NCBI Taxonomy" id="1416804"/>
    <lineage>
        <taxon>Bacteria</taxon>
        <taxon>Pseudomonadati</taxon>
        <taxon>Pseudomonadota</taxon>
        <taxon>Betaproteobacteria</taxon>
        <taxon>Burkholderiales</taxon>
        <taxon>Alcaligenaceae</taxon>
        <taxon>Bordetella</taxon>
    </lineage>
</organism>
<dbReference type="OrthoDB" id="9788453at2"/>
<dbReference type="Pfam" id="PF07690">
    <property type="entry name" value="MFS_1"/>
    <property type="match status" value="1"/>
</dbReference>
<evidence type="ECO:0000256" key="2">
    <source>
        <dbReference type="ARBA" id="ARBA00022475"/>
    </source>
</evidence>
<keyword evidence="4 6" id="KW-1133">Transmembrane helix</keyword>
<dbReference type="EMBL" id="NEVM01000001">
    <property type="protein sequence ID" value="OZI38042.1"/>
    <property type="molecule type" value="Genomic_DNA"/>
</dbReference>
<protein>
    <recommendedName>
        <fullName evidence="9">MFS transporter</fullName>
    </recommendedName>
</protein>
<accession>A0A261SM70</accession>
<keyword evidence="2" id="KW-1003">Cell membrane</keyword>
<name>A0A261SM70_9BORD</name>
<dbReference type="Gene3D" id="1.20.1250.20">
    <property type="entry name" value="MFS general substrate transporter like domains"/>
    <property type="match status" value="1"/>
</dbReference>
<proteinExistence type="predicted"/>
<feature type="transmembrane region" description="Helical" evidence="6">
    <location>
        <begin position="131"/>
        <end position="154"/>
    </location>
</feature>
<evidence type="ECO:0000256" key="3">
    <source>
        <dbReference type="ARBA" id="ARBA00022692"/>
    </source>
</evidence>
<feature type="transmembrane region" description="Helical" evidence="6">
    <location>
        <begin position="73"/>
        <end position="91"/>
    </location>
</feature>
<evidence type="ECO:0000256" key="1">
    <source>
        <dbReference type="ARBA" id="ARBA00004651"/>
    </source>
</evidence>
<feature type="transmembrane region" description="Helical" evidence="6">
    <location>
        <begin position="269"/>
        <end position="287"/>
    </location>
</feature>
<dbReference type="Proteomes" id="UP000216020">
    <property type="component" value="Unassembled WGS sequence"/>
</dbReference>
<feature type="transmembrane region" description="Helical" evidence="6">
    <location>
        <begin position="202"/>
        <end position="223"/>
    </location>
</feature>
<evidence type="ECO:0000256" key="5">
    <source>
        <dbReference type="ARBA" id="ARBA00023136"/>
    </source>
</evidence>
<dbReference type="InterPro" id="IPR036259">
    <property type="entry name" value="MFS_trans_sf"/>
</dbReference>
<feature type="transmembrane region" description="Helical" evidence="6">
    <location>
        <begin position="293"/>
        <end position="309"/>
    </location>
</feature>
<dbReference type="PANTHER" id="PTHR43124">
    <property type="entry name" value="PURINE EFFLUX PUMP PBUE"/>
    <property type="match status" value="1"/>
</dbReference>
<evidence type="ECO:0000256" key="6">
    <source>
        <dbReference type="SAM" id="Phobius"/>
    </source>
</evidence>
<keyword evidence="8" id="KW-1185">Reference proteome</keyword>
<dbReference type="RefSeq" id="WP_094852141.1">
    <property type="nucleotide sequence ID" value="NZ_NEVM01000001.1"/>
</dbReference>
<dbReference type="SUPFAM" id="SSF103473">
    <property type="entry name" value="MFS general substrate transporter"/>
    <property type="match status" value="1"/>
</dbReference>
<evidence type="ECO:0000313" key="8">
    <source>
        <dbReference type="Proteomes" id="UP000216020"/>
    </source>
</evidence>
<evidence type="ECO:0000313" key="7">
    <source>
        <dbReference type="EMBL" id="OZI38042.1"/>
    </source>
</evidence>
<gene>
    <name evidence="7" type="ORF">CAL29_06735</name>
</gene>
<keyword evidence="3 6" id="KW-0812">Transmembrane</keyword>
<evidence type="ECO:0000256" key="4">
    <source>
        <dbReference type="ARBA" id="ARBA00022989"/>
    </source>
</evidence>
<comment type="subcellular location">
    <subcellularLocation>
        <location evidence="1">Cell membrane</location>
        <topology evidence="1">Multi-pass membrane protein</topology>
    </subcellularLocation>
</comment>
<dbReference type="InterPro" id="IPR011701">
    <property type="entry name" value="MFS"/>
</dbReference>
<feature type="transmembrane region" description="Helical" evidence="6">
    <location>
        <begin position="235"/>
        <end position="257"/>
    </location>
</feature>
<dbReference type="PANTHER" id="PTHR43124:SF8">
    <property type="entry name" value="INNER MEMBRANE TRANSPORT PROTEIN YDHP"/>
    <property type="match status" value="1"/>
</dbReference>
<evidence type="ECO:0008006" key="9">
    <source>
        <dbReference type="Google" id="ProtNLM"/>
    </source>
</evidence>
<comment type="caution">
    <text evidence="7">The sequence shown here is derived from an EMBL/GenBank/DDBJ whole genome shotgun (WGS) entry which is preliminary data.</text>
</comment>
<dbReference type="AlphaFoldDB" id="A0A261SM70"/>
<feature type="transmembrane region" description="Helical" evidence="6">
    <location>
        <begin position="160"/>
        <end position="181"/>
    </location>
</feature>
<dbReference type="GO" id="GO:0005886">
    <property type="term" value="C:plasma membrane"/>
    <property type="evidence" value="ECO:0007669"/>
    <property type="project" value="UniProtKB-SubCell"/>
</dbReference>